<keyword evidence="2" id="KW-0812">Transmembrane</keyword>
<protein>
    <recommendedName>
        <fullName evidence="5">Heme exporter protein D</fullName>
    </recommendedName>
</protein>
<name>A0A7X6BAL8_9SPHN</name>
<dbReference type="EMBL" id="JAATIT010000007">
    <property type="protein sequence ID" value="NJB91489.1"/>
    <property type="molecule type" value="Genomic_DNA"/>
</dbReference>
<feature type="region of interest" description="Disordered" evidence="1">
    <location>
        <begin position="37"/>
        <end position="57"/>
    </location>
</feature>
<feature type="transmembrane region" description="Helical" evidence="2">
    <location>
        <begin position="12"/>
        <end position="33"/>
    </location>
</feature>
<keyword evidence="2" id="KW-0472">Membrane</keyword>
<evidence type="ECO:0000313" key="3">
    <source>
        <dbReference type="EMBL" id="NJB91489.1"/>
    </source>
</evidence>
<reference evidence="3 4" key="1">
    <citation type="submission" date="2020-03" db="EMBL/GenBank/DDBJ databases">
        <title>Genomic Encyclopedia of Type Strains, Phase IV (KMG-IV): sequencing the most valuable type-strain genomes for metagenomic binning, comparative biology and taxonomic classification.</title>
        <authorList>
            <person name="Goeker M."/>
        </authorList>
    </citation>
    <scope>NUCLEOTIDE SEQUENCE [LARGE SCALE GENOMIC DNA]</scope>
    <source>
        <strain evidence="3 4">DSM 25229</strain>
    </source>
</reference>
<dbReference type="Proteomes" id="UP000535078">
    <property type="component" value="Unassembled WGS sequence"/>
</dbReference>
<accession>A0A7X6BAL8</accession>
<organism evidence="3 4">
    <name type="scientific">Sphingopyxis italica</name>
    <dbReference type="NCBI Taxonomy" id="1129133"/>
    <lineage>
        <taxon>Bacteria</taxon>
        <taxon>Pseudomonadati</taxon>
        <taxon>Pseudomonadota</taxon>
        <taxon>Alphaproteobacteria</taxon>
        <taxon>Sphingomonadales</taxon>
        <taxon>Sphingomonadaceae</taxon>
        <taxon>Sphingopyxis</taxon>
    </lineage>
</organism>
<proteinExistence type="predicted"/>
<dbReference type="RefSeq" id="WP_167922850.1">
    <property type="nucleotide sequence ID" value="NZ_JAATIT010000007.1"/>
</dbReference>
<keyword evidence="2" id="KW-1133">Transmembrane helix</keyword>
<evidence type="ECO:0000256" key="2">
    <source>
        <dbReference type="SAM" id="Phobius"/>
    </source>
</evidence>
<evidence type="ECO:0008006" key="5">
    <source>
        <dbReference type="Google" id="ProtNLM"/>
    </source>
</evidence>
<evidence type="ECO:0000313" key="4">
    <source>
        <dbReference type="Proteomes" id="UP000535078"/>
    </source>
</evidence>
<evidence type="ECO:0000256" key="1">
    <source>
        <dbReference type="SAM" id="MobiDB-lite"/>
    </source>
</evidence>
<keyword evidence="4" id="KW-1185">Reference proteome</keyword>
<dbReference type="AlphaFoldDB" id="A0A7X6BAL8"/>
<sequence length="57" mass="6297">MTGVISGGGQWAYVAAAYGLTALLTGAVLWTSWRAMKKAEKRSDALRRDRRELQDGR</sequence>
<comment type="caution">
    <text evidence="3">The sequence shown here is derived from an EMBL/GenBank/DDBJ whole genome shotgun (WGS) entry which is preliminary data.</text>
</comment>
<gene>
    <name evidence="3" type="ORF">GGR90_003701</name>
</gene>